<feature type="domain" description="Ribbon-helix-helix protein CopG" evidence="1">
    <location>
        <begin position="5"/>
        <end position="39"/>
    </location>
</feature>
<reference evidence="3" key="1">
    <citation type="journal article" date="2019" name="Int. J. Syst. Evol. Microbiol.">
        <title>The Global Catalogue of Microorganisms (GCM) 10K type strain sequencing project: providing services to taxonomists for standard genome sequencing and annotation.</title>
        <authorList>
            <consortium name="The Broad Institute Genomics Platform"/>
            <consortium name="The Broad Institute Genome Sequencing Center for Infectious Disease"/>
            <person name="Wu L."/>
            <person name="Ma J."/>
        </authorList>
    </citation>
    <scope>NUCLEOTIDE SEQUENCE [LARGE SCALE GENOMIC DNA]</scope>
    <source>
        <strain evidence="3">KCTC 42984</strain>
    </source>
</reference>
<sequence>MRILADLPDDDIRWLDERAAELGKSRAALLREAVSAYRAAERDWLEQGFGLWTRFGRGADGNAYERALRAEWAAQPQLGQPESGDPA</sequence>
<dbReference type="Pfam" id="PF01402">
    <property type="entry name" value="RHH_1"/>
    <property type="match status" value="1"/>
</dbReference>
<proteinExistence type="predicted"/>
<dbReference type="Proteomes" id="UP001595604">
    <property type="component" value="Unassembled WGS sequence"/>
</dbReference>
<dbReference type="Gene3D" id="1.10.1220.10">
    <property type="entry name" value="Met repressor-like"/>
    <property type="match status" value="1"/>
</dbReference>
<dbReference type="EMBL" id="JBHRTQ010000007">
    <property type="protein sequence ID" value="MFC3173977.1"/>
    <property type="molecule type" value="Genomic_DNA"/>
</dbReference>
<name>A0ABV7IPU2_9SPHN</name>
<evidence type="ECO:0000313" key="3">
    <source>
        <dbReference type="Proteomes" id="UP001595604"/>
    </source>
</evidence>
<comment type="caution">
    <text evidence="2">The sequence shown here is derived from an EMBL/GenBank/DDBJ whole genome shotgun (WGS) entry which is preliminary data.</text>
</comment>
<dbReference type="InterPro" id="IPR013321">
    <property type="entry name" value="Arc_rbn_hlx_hlx"/>
</dbReference>
<keyword evidence="3" id="KW-1185">Reference proteome</keyword>
<dbReference type="InterPro" id="IPR002145">
    <property type="entry name" value="CopG"/>
</dbReference>
<evidence type="ECO:0000259" key="1">
    <source>
        <dbReference type="Pfam" id="PF01402"/>
    </source>
</evidence>
<evidence type="ECO:0000313" key="2">
    <source>
        <dbReference type="EMBL" id="MFC3173977.1"/>
    </source>
</evidence>
<dbReference type="RefSeq" id="WP_379509356.1">
    <property type="nucleotide sequence ID" value="NZ_JBHRTQ010000007.1"/>
</dbReference>
<organism evidence="2 3">
    <name type="scientific">Novosphingobium bradum</name>
    <dbReference type="NCBI Taxonomy" id="1737444"/>
    <lineage>
        <taxon>Bacteria</taxon>
        <taxon>Pseudomonadati</taxon>
        <taxon>Pseudomonadota</taxon>
        <taxon>Alphaproteobacteria</taxon>
        <taxon>Sphingomonadales</taxon>
        <taxon>Sphingomonadaceae</taxon>
        <taxon>Novosphingobium</taxon>
    </lineage>
</organism>
<protein>
    <submittedName>
        <fullName evidence="2">Ribbon-helix-helix domain-containing protein</fullName>
    </submittedName>
</protein>
<accession>A0ABV7IPU2</accession>
<gene>
    <name evidence="2" type="ORF">ACFOD9_06930</name>
</gene>